<feature type="compositionally biased region" description="Basic residues" evidence="5">
    <location>
        <begin position="81"/>
        <end position="90"/>
    </location>
</feature>
<dbReference type="SUPFAM" id="SSF47095">
    <property type="entry name" value="HMG-box"/>
    <property type="match status" value="1"/>
</dbReference>
<organism evidence="7 8">
    <name type="scientific">Zygosaccharomyces bailii (strain CLIB 213 / ATCC 58445 / CBS 680 / BCRC 21525 / NBRC 1098 / NCYC 1416 / NRRL Y-2227)</name>
    <dbReference type="NCBI Taxonomy" id="1333698"/>
    <lineage>
        <taxon>Eukaryota</taxon>
        <taxon>Fungi</taxon>
        <taxon>Dikarya</taxon>
        <taxon>Ascomycota</taxon>
        <taxon>Saccharomycotina</taxon>
        <taxon>Saccharomycetes</taxon>
        <taxon>Saccharomycetales</taxon>
        <taxon>Saccharomycetaceae</taxon>
        <taxon>Zygosaccharomyces</taxon>
    </lineage>
</organism>
<feature type="compositionally biased region" description="Basic and acidic residues" evidence="5">
    <location>
        <begin position="91"/>
        <end position="104"/>
    </location>
</feature>
<reference evidence="8" key="1">
    <citation type="journal article" date="2013" name="Genome Announc.">
        <title>Genome sequence of the food spoilage yeast Zygosaccharomyces bailii CLIB 213(T).</title>
        <authorList>
            <person name="Galeote V."/>
            <person name="Bigey F."/>
            <person name="Devillers H."/>
            <person name="Neuveglise C."/>
            <person name="Dequin S."/>
        </authorList>
    </citation>
    <scope>NUCLEOTIDE SEQUENCE [LARGE SCALE GENOMIC DNA]</scope>
    <source>
        <strain evidence="8">CLIB 213 / ATCC 58445 / CBS 680 / CCRC 21525 / NBRC 1098 / NCYC 1416 / NRRL Y-2227</strain>
    </source>
</reference>
<keyword evidence="1" id="KW-0805">Transcription regulation</keyword>
<dbReference type="FunFam" id="1.10.30.10:FF:000041">
    <property type="entry name" value="HMG box family protein"/>
    <property type="match status" value="1"/>
</dbReference>
<dbReference type="OrthoDB" id="6247875at2759"/>
<keyword evidence="2 4" id="KW-0238">DNA-binding</keyword>
<evidence type="ECO:0000259" key="6">
    <source>
        <dbReference type="PROSITE" id="PS50118"/>
    </source>
</evidence>
<dbReference type="Pfam" id="PF00505">
    <property type="entry name" value="HMG_box"/>
    <property type="match status" value="1"/>
</dbReference>
<evidence type="ECO:0000313" key="8">
    <source>
        <dbReference type="Proteomes" id="UP000019375"/>
    </source>
</evidence>
<dbReference type="GO" id="GO:0030154">
    <property type="term" value="P:cell differentiation"/>
    <property type="evidence" value="ECO:0007669"/>
    <property type="project" value="TreeGrafter"/>
</dbReference>
<evidence type="ECO:0000256" key="2">
    <source>
        <dbReference type="ARBA" id="ARBA00023125"/>
    </source>
</evidence>
<evidence type="ECO:0000256" key="5">
    <source>
        <dbReference type="SAM" id="MobiDB-lite"/>
    </source>
</evidence>
<evidence type="ECO:0000313" key="7">
    <source>
        <dbReference type="EMBL" id="CDF89634.1"/>
    </source>
</evidence>
<feature type="DNA-binding region" description="HMG box" evidence="4">
    <location>
        <begin position="6"/>
        <end position="79"/>
    </location>
</feature>
<dbReference type="InterPro" id="IPR036910">
    <property type="entry name" value="HMG_box_dom_sf"/>
</dbReference>
<dbReference type="PANTHER" id="PTHR10270:SF161">
    <property type="entry name" value="SEX-DETERMINING REGION Y PROTEIN"/>
    <property type="match status" value="1"/>
</dbReference>
<accession>A0A8J2WZZ6</accession>
<dbReference type="SMART" id="SM00398">
    <property type="entry name" value="HMG"/>
    <property type="match status" value="1"/>
</dbReference>
<dbReference type="Proteomes" id="UP000019375">
    <property type="component" value="Unassembled WGS sequence"/>
</dbReference>
<feature type="domain" description="HMG box" evidence="6">
    <location>
        <begin position="6"/>
        <end position="79"/>
    </location>
</feature>
<dbReference type="Gene3D" id="1.10.30.10">
    <property type="entry name" value="High mobility group box domain"/>
    <property type="match status" value="1"/>
</dbReference>
<gene>
    <name evidence="7" type="ORF">BN860_08988g</name>
</gene>
<dbReference type="PROSITE" id="PS50118">
    <property type="entry name" value="HMG_BOX_2"/>
    <property type="match status" value="1"/>
</dbReference>
<keyword evidence="8" id="KW-1185">Reference proteome</keyword>
<feature type="region of interest" description="Disordered" evidence="5">
    <location>
        <begin position="81"/>
        <end position="107"/>
    </location>
</feature>
<dbReference type="InterPro" id="IPR009071">
    <property type="entry name" value="HMG_box_dom"/>
</dbReference>
<evidence type="ECO:0000256" key="1">
    <source>
        <dbReference type="ARBA" id="ARBA00023015"/>
    </source>
</evidence>
<dbReference type="CDD" id="cd01389">
    <property type="entry name" value="HMG-box_ROX1-like"/>
    <property type="match status" value="1"/>
</dbReference>
<dbReference type="GO" id="GO:0001228">
    <property type="term" value="F:DNA-binding transcription activator activity, RNA polymerase II-specific"/>
    <property type="evidence" value="ECO:0007669"/>
    <property type="project" value="TreeGrafter"/>
</dbReference>
<keyword evidence="3" id="KW-0804">Transcription</keyword>
<sequence>MSDKRIPRPRNAFILFRQHNHRLLIEEWTTQGVDIPHNSKISKILGSRWKALSDEERGHWEQLPRKEKCEHEKKYPDYRYKPVRRHKRRGSRPDTILHDNETQRTSHVVQVPAPASGAVPRRPAPPLLAHPTVASPGSAAAAAAAATLTGASPSFPTFSGTPQPYHHPYYVPVQSYLPRLTSAVSSAVPPPPPRPLGMLPSVYTPMPSAPISSAVLPSVSSTPGPGWQWQRRYCYPFDQRGHR</sequence>
<keyword evidence="4" id="KW-0539">Nucleus</keyword>
<dbReference type="InterPro" id="IPR050140">
    <property type="entry name" value="SRY-related_HMG-box_TF-like"/>
</dbReference>
<proteinExistence type="predicted"/>
<dbReference type="AlphaFoldDB" id="A0A8J2WZZ6"/>
<name>A0A8J2WZZ6_ZYGB2</name>
<dbReference type="GO" id="GO:0000122">
    <property type="term" value="P:negative regulation of transcription by RNA polymerase II"/>
    <property type="evidence" value="ECO:0007669"/>
    <property type="project" value="TreeGrafter"/>
</dbReference>
<dbReference type="GO" id="GO:0005634">
    <property type="term" value="C:nucleus"/>
    <property type="evidence" value="ECO:0007669"/>
    <property type="project" value="UniProtKB-UniRule"/>
</dbReference>
<dbReference type="PANTHER" id="PTHR10270">
    <property type="entry name" value="SOX TRANSCRIPTION FACTOR"/>
    <property type="match status" value="1"/>
</dbReference>
<evidence type="ECO:0000256" key="4">
    <source>
        <dbReference type="PROSITE-ProRule" id="PRU00267"/>
    </source>
</evidence>
<protein>
    <submittedName>
        <fullName evidence="7">ZYBA0S04-08988g1_1</fullName>
    </submittedName>
</protein>
<evidence type="ECO:0000256" key="3">
    <source>
        <dbReference type="ARBA" id="ARBA00023163"/>
    </source>
</evidence>
<dbReference type="GO" id="GO:0000978">
    <property type="term" value="F:RNA polymerase II cis-regulatory region sequence-specific DNA binding"/>
    <property type="evidence" value="ECO:0007669"/>
    <property type="project" value="TreeGrafter"/>
</dbReference>
<dbReference type="EMBL" id="HG316457">
    <property type="protein sequence ID" value="CDF89634.1"/>
    <property type="molecule type" value="Genomic_DNA"/>
</dbReference>